<protein>
    <submittedName>
        <fullName evidence="2">SnoaL-like domain protein</fullName>
    </submittedName>
</protein>
<keyword evidence="3" id="KW-1185">Reference proteome</keyword>
<reference evidence="2 3" key="1">
    <citation type="journal article" date="2017" name="Chemistry">
        <title>Isolation, Biosynthesis and Chemical Modifications of Rubterolones A-F: Rare Tropolone Alkaloids from Actinomadura sp. 5-2.</title>
        <authorList>
            <person name="Guo H."/>
            <person name="Benndorf R."/>
            <person name="Leichnitz D."/>
            <person name="Klassen J.L."/>
            <person name="Vollmers J."/>
            <person name="Gorls H."/>
            <person name="Steinacker M."/>
            <person name="Weigel C."/>
            <person name="Dahse H.M."/>
            <person name="Kaster A.K."/>
            <person name="de Beer Z.W."/>
            <person name="Poulsen M."/>
            <person name="Beemelmanns C."/>
        </authorList>
    </citation>
    <scope>NUCLEOTIDE SEQUENCE [LARGE SCALE GENOMIC DNA]</scope>
    <source>
        <strain evidence="2 3">5-2</strain>
    </source>
</reference>
<dbReference type="EMBL" id="MTBP01000005">
    <property type="protein sequence ID" value="POM22430.1"/>
    <property type="molecule type" value="Genomic_DNA"/>
</dbReference>
<proteinExistence type="predicted"/>
<accession>A0A2P4UBK8</accession>
<comment type="caution">
    <text evidence="2">The sequence shown here is derived from an EMBL/GenBank/DDBJ whole genome shotgun (WGS) entry which is preliminary data.</text>
</comment>
<sequence>MATADGTLRKKSPEQIARHYYTLVDDGDVDALVALFHSAVRYERQGTPDIDGIDALRRFYTGERVIDRGRHTLDQVLSGGDWVAVRGRFAGVLRGGEAVELRFTDWWHFTPDGLVDRRESLFPGRRV</sequence>
<dbReference type="Pfam" id="PF12680">
    <property type="entry name" value="SnoaL_2"/>
    <property type="match status" value="1"/>
</dbReference>
<dbReference type="SUPFAM" id="SSF54427">
    <property type="entry name" value="NTF2-like"/>
    <property type="match status" value="1"/>
</dbReference>
<evidence type="ECO:0000313" key="3">
    <source>
        <dbReference type="Proteomes" id="UP000242367"/>
    </source>
</evidence>
<dbReference type="InterPro" id="IPR032710">
    <property type="entry name" value="NTF2-like_dom_sf"/>
</dbReference>
<dbReference type="CDD" id="cd00531">
    <property type="entry name" value="NTF2_like"/>
    <property type="match status" value="1"/>
</dbReference>
<organism evidence="2 3">
    <name type="scientific">Actinomadura rubteroloni</name>
    <dbReference type="NCBI Taxonomy" id="1926885"/>
    <lineage>
        <taxon>Bacteria</taxon>
        <taxon>Bacillati</taxon>
        <taxon>Actinomycetota</taxon>
        <taxon>Actinomycetes</taxon>
        <taxon>Streptosporangiales</taxon>
        <taxon>Thermomonosporaceae</taxon>
        <taxon>Actinomadura</taxon>
    </lineage>
</organism>
<evidence type="ECO:0000313" key="2">
    <source>
        <dbReference type="EMBL" id="POM22430.1"/>
    </source>
</evidence>
<dbReference type="Proteomes" id="UP000242367">
    <property type="component" value="Unassembled WGS sequence"/>
</dbReference>
<dbReference type="Gene3D" id="3.10.450.50">
    <property type="match status" value="1"/>
</dbReference>
<feature type="domain" description="SnoaL-like" evidence="1">
    <location>
        <begin position="17"/>
        <end position="115"/>
    </location>
</feature>
<dbReference type="AlphaFoldDB" id="A0A2P4UBK8"/>
<gene>
    <name evidence="2" type="ORF">BTM25_53800</name>
</gene>
<name>A0A2P4UBK8_9ACTN</name>
<dbReference type="InterPro" id="IPR037401">
    <property type="entry name" value="SnoaL-like"/>
</dbReference>
<dbReference type="RefSeq" id="WP_103566072.1">
    <property type="nucleotide sequence ID" value="NZ_MTBP01000005.1"/>
</dbReference>
<evidence type="ECO:0000259" key="1">
    <source>
        <dbReference type="Pfam" id="PF12680"/>
    </source>
</evidence>